<dbReference type="Gene3D" id="1.20.1050.140">
    <property type="match status" value="1"/>
</dbReference>
<evidence type="ECO:0000313" key="6">
    <source>
        <dbReference type="EMBL" id="TQS84065.1"/>
    </source>
</evidence>
<evidence type="ECO:0000256" key="2">
    <source>
        <dbReference type="ARBA" id="ARBA00010431"/>
    </source>
</evidence>
<dbReference type="PANTHER" id="PTHR42947">
    <property type="entry name" value="COB--COM HETERODISULFIDE REDUCTASE SUBUNIT B 1"/>
    <property type="match status" value="1"/>
</dbReference>
<dbReference type="GO" id="GO:0051912">
    <property type="term" value="F:CoB--CoM heterodisulfide reductase activity"/>
    <property type="evidence" value="ECO:0007669"/>
    <property type="project" value="InterPro"/>
</dbReference>
<dbReference type="EMBL" id="LVVT01000007">
    <property type="protein sequence ID" value="TQS84065.1"/>
    <property type="molecule type" value="Genomic_DNA"/>
</dbReference>
<sequence>MAKYALFLGCVAPARYPGVELATREVCKALGIELVELEGANCCPAPGVIKSFDQNTWLAVAARNLALAEKQGVDIITICNGCYGSLFDAAHILNNDPEKLAAVNKILSEVGLQYNGKTKVHHFAEVFYKDLGIDAIKAKFTNPLDVNVAVHYGCHFLKPSNLKNLDDPERPKILDELVEATGAKSIDYKDKQMCCGAGGGVRSGNPELSSKFTEEKMKNMKAVGAEYIIDVCPFCHLQFDRTQKDVKDYGLQVVHLAQLYGLALGIPKEKLGM</sequence>
<comment type="pathway">
    <text evidence="1">Cofactor metabolism; coenzyme M-coenzyme B heterodisulfide reduction; coenzyme B and coenzyme M from coenzyme M-coenzyme B heterodisulfide: step 1/1.</text>
</comment>
<dbReference type="InterPro" id="IPR017678">
    <property type="entry name" value="CoB/CoM_hetero-S_Rdtase_bsu"/>
</dbReference>
<organism evidence="6 7">
    <name type="scientific">Candidatus Methanomassiliicoccus intestinalis</name>
    <dbReference type="NCBI Taxonomy" id="1406512"/>
    <lineage>
        <taxon>Archaea</taxon>
        <taxon>Methanobacteriati</taxon>
        <taxon>Thermoplasmatota</taxon>
        <taxon>Thermoplasmata</taxon>
        <taxon>Methanomassiliicoccales</taxon>
        <taxon>Methanomassiliicoccaceae</taxon>
        <taxon>Methanomassiliicoccus</taxon>
    </lineage>
</organism>
<accession>A0A8J8TDT5</accession>
<evidence type="ECO:0000256" key="3">
    <source>
        <dbReference type="ARBA" id="ARBA00022994"/>
    </source>
</evidence>
<dbReference type="Proteomes" id="UP000752814">
    <property type="component" value="Unassembled WGS sequence"/>
</dbReference>
<keyword evidence="4" id="KW-0560">Oxidoreductase</keyword>
<protein>
    <submittedName>
        <fullName evidence="6">CoB--CoM heterodisulfide reductase subunit B</fullName>
    </submittedName>
</protein>
<reference evidence="6" key="1">
    <citation type="submission" date="2016-03" db="EMBL/GenBank/DDBJ databases">
        <authorList>
            <person name="Borrel G."/>
            <person name="Mccann A."/>
            <person name="O'Toole P.W."/>
        </authorList>
    </citation>
    <scope>NUCLEOTIDE SEQUENCE</scope>
    <source>
        <strain evidence="6">183</strain>
    </source>
</reference>
<evidence type="ECO:0000256" key="1">
    <source>
        <dbReference type="ARBA" id="ARBA00004808"/>
    </source>
</evidence>
<comment type="similarity">
    <text evidence="2">Belongs to the HdrB family.</text>
</comment>
<dbReference type="GeneID" id="41322759"/>
<feature type="domain" description="Cysteine-rich" evidence="5">
    <location>
        <begin position="4"/>
        <end position="86"/>
    </location>
</feature>
<dbReference type="Pfam" id="PF02754">
    <property type="entry name" value="CCG"/>
    <property type="match status" value="2"/>
</dbReference>
<dbReference type="InterPro" id="IPR051278">
    <property type="entry name" value="HdrB/HdrD_reductase"/>
</dbReference>
<keyword evidence="3" id="KW-0484">Methanogenesis</keyword>
<dbReference type="AlphaFoldDB" id="A0A8J8TDT5"/>
<evidence type="ECO:0000259" key="5">
    <source>
        <dbReference type="Pfam" id="PF02754"/>
    </source>
</evidence>
<dbReference type="GO" id="GO:0015948">
    <property type="term" value="P:methanogenesis"/>
    <property type="evidence" value="ECO:0007669"/>
    <property type="project" value="UniProtKB-KW"/>
</dbReference>
<dbReference type="InterPro" id="IPR004017">
    <property type="entry name" value="Cys_rich_dom"/>
</dbReference>
<dbReference type="UniPathway" id="UPA00647">
    <property type="reaction ID" value="UER00700"/>
</dbReference>
<dbReference type="RefSeq" id="WP_020448243.1">
    <property type="nucleotide sequence ID" value="NZ_CAYAXV010000008.1"/>
</dbReference>
<comment type="caution">
    <text evidence="6">The sequence shown here is derived from an EMBL/GenBank/DDBJ whole genome shotgun (WGS) entry which is preliminary data.</text>
</comment>
<dbReference type="PANTHER" id="PTHR42947:SF1">
    <property type="entry name" value="COB--COM HETERODISULFIDE REDUCTASE SUBUNIT B 1"/>
    <property type="match status" value="1"/>
</dbReference>
<feature type="domain" description="Cysteine-rich" evidence="5">
    <location>
        <begin position="148"/>
        <end position="240"/>
    </location>
</feature>
<evidence type="ECO:0000313" key="7">
    <source>
        <dbReference type="Proteomes" id="UP000752814"/>
    </source>
</evidence>
<dbReference type="OMA" id="NVCPFCH"/>
<dbReference type="NCBIfam" id="TIGR03288">
    <property type="entry name" value="CoB_CoM_SS_B"/>
    <property type="match status" value="1"/>
</dbReference>
<evidence type="ECO:0000256" key="4">
    <source>
        <dbReference type="ARBA" id="ARBA00023002"/>
    </source>
</evidence>
<proteinExistence type="inferred from homology"/>
<name>A0A8J8TDT5_9ARCH</name>
<gene>
    <name evidence="6" type="ORF">A3207_07040</name>
</gene>